<proteinExistence type="inferred from homology"/>
<evidence type="ECO:0000259" key="5">
    <source>
        <dbReference type="PROSITE" id="PS50931"/>
    </source>
</evidence>
<dbReference type="eggNOG" id="COG0583">
    <property type="taxonomic scope" value="Bacteria"/>
</dbReference>
<dbReference type="GO" id="GO:0000976">
    <property type="term" value="F:transcription cis-regulatory region binding"/>
    <property type="evidence" value="ECO:0007669"/>
    <property type="project" value="TreeGrafter"/>
</dbReference>
<gene>
    <name evidence="6" type="ordered locus">Trebr_0141</name>
</gene>
<dbReference type="Gene3D" id="3.40.190.290">
    <property type="match status" value="1"/>
</dbReference>
<evidence type="ECO:0000256" key="2">
    <source>
        <dbReference type="ARBA" id="ARBA00023015"/>
    </source>
</evidence>
<dbReference type="SUPFAM" id="SSF46785">
    <property type="entry name" value="Winged helix' DNA-binding domain"/>
    <property type="match status" value="1"/>
</dbReference>
<dbReference type="PANTHER" id="PTHR30126:SF40">
    <property type="entry name" value="HTH-TYPE TRANSCRIPTIONAL REGULATOR GLTR"/>
    <property type="match status" value="1"/>
</dbReference>
<dbReference type="InterPro" id="IPR036388">
    <property type="entry name" value="WH-like_DNA-bd_sf"/>
</dbReference>
<dbReference type="RefSeq" id="WP_013757315.1">
    <property type="nucleotide sequence ID" value="NC_015500.1"/>
</dbReference>
<feature type="domain" description="HTH lysR-type" evidence="5">
    <location>
        <begin position="1"/>
        <end position="58"/>
    </location>
</feature>
<organism evidence="6 7">
    <name type="scientific">Treponema brennaborense (strain DSM 12168 / CIP 105900 / DD5/3)</name>
    <dbReference type="NCBI Taxonomy" id="906968"/>
    <lineage>
        <taxon>Bacteria</taxon>
        <taxon>Pseudomonadati</taxon>
        <taxon>Spirochaetota</taxon>
        <taxon>Spirochaetia</taxon>
        <taxon>Spirochaetales</taxon>
        <taxon>Treponemataceae</taxon>
        <taxon>Treponema</taxon>
    </lineage>
</organism>
<protein>
    <submittedName>
        <fullName evidence="6">Transcriptional regulator, LysR family</fullName>
    </submittedName>
</protein>
<dbReference type="EMBL" id="CP002696">
    <property type="protein sequence ID" value="AEE15595.1"/>
    <property type="molecule type" value="Genomic_DNA"/>
</dbReference>
<dbReference type="InterPro" id="IPR000847">
    <property type="entry name" value="LysR_HTH_N"/>
</dbReference>
<dbReference type="PROSITE" id="PS50931">
    <property type="entry name" value="HTH_LYSR"/>
    <property type="match status" value="1"/>
</dbReference>
<evidence type="ECO:0000256" key="1">
    <source>
        <dbReference type="ARBA" id="ARBA00009437"/>
    </source>
</evidence>
<dbReference type="STRING" id="906968.Trebr_0141"/>
<name>F4LLB7_TREBD</name>
<evidence type="ECO:0000256" key="3">
    <source>
        <dbReference type="ARBA" id="ARBA00023125"/>
    </source>
</evidence>
<dbReference type="Pfam" id="PF00126">
    <property type="entry name" value="HTH_1"/>
    <property type="match status" value="1"/>
</dbReference>
<dbReference type="InterPro" id="IPR005119">
    <property type="entry name" value="LysR_subst-bd"/>
</dbReference>
<evidence type="ECO:0000313" key="7">
    <source>
        <dbReference type="Proteomes" id="UP000006546"/>
    </source>
</evidence>
<dbReference type="AlphaFoldDB" id="F4LLB7"/>
<evidence type="ECO:0000256" key="4">
    <source>
        <dbReference type="ARBA" id="ARBA00023163"/>
    </source>
</evidence>
<dbReference type="FunFam" id="1.10.10.10:FF:000001">
    <property type="entry name" value="LysR family transcriptional regulator"/>
    <property type="match status" value="1"/>
</dbReference>
<accession>F4LLB7</accession>
<dbReference type="HOGENOM" id="CLU_039613_6_1_12"/>
<dbReference type="PRINTS" id="PR00039">
    <property type="entry name" value="HTHLYSR"/>
</dbReference>
<dbReference type="Gene3D" id="1.10.10.10">
    <property type="entry name" value="Winged helix-like DNA-binding domain superfamily/Winged helix DNA-binding domain"/>
    <property type="match status" value="1"/>
</dbReference>
<sequence length="298" mass="33300">MEIRELKTFLQVAKQSSFCKAADVLGYSQAAVTIQIKSLERDLGVQLFDRIGKRISLTHAGTTFYQYALNVIRDLNHVKGMLSESAQLQGMLVIGTIESVCSSLLPPLAAEFHRLYPNVALKIVVDTPNVLLSMLNANTLDLVYFLDRRIYDAKWIKVLEQPEAVIFAASTRFPLAGKKQLSIDEVIAQPMLLTEYNASYRLALEQRLAAAGKSIRPFLEIGDTGFIVTLLRDNAGVSFLPEFTVRADIACGSLTALDVADFQLRTWRQLVYHKDKWVSREMKAFIALVQEKELGADA</sequence>
<dbReference type="PANTHER" id="PTHR30126">
    <property type="entry name" value="HTH-TYPE TRANSCRIPTIONAL REGULATOR"/>
    <property type="match status" value="1"/>
</dbReference>
<dbReference type="OrthoDB" id="1652954at2"/>
<dbReference type="GO" id="GO:0003700">
    <property type="term" value="F:DNA-binding transcription factor activity"/>
    <property type="evidence" value="ECO:0007669"/>
    <property type="project" value="InterPro"/>
</dbReference>
<keyword evidence="7" id="KW-1185">Reference proteome</keyword>
<reference evidence="7" key="1">
    <citation type="submission" date="2011-04" db="EMBL/GenBank/DDBJ databases">
        <title>The complete genome of Treponema brennaborense DSM 12168.</title>
        <authorList>
            <person name="Lucas S."/>
            <person name="Han J."/>
            <person name="Lapidus A."/>
            <person name="Bruce D."/>
            <person name="Goodwin L."/>
            <person name="Pitluck S."/>
            <person name="Peters L."/>
            <person name="Kyrpides N."/>
            <person name="Mavromatis K."/>
            <person name="Ivanova N."/>
            <person name="Mikhailova N."/>
            <person name="Pagani I."/>
            <person name="Teshima H."/>
            <person name="Detter J.C."/>
            <person name="Tapia R."/>
            <person name="Han C."/>
            <person name="Land M."/>
            <person name="Hauser L."/>
            <person name="Markowitz V."/>
            <person name="Cheng J.-F."/>
            <person name="Hugenholtz P."/>
            <person name="Woyke T."/>
            <person name="Wu D."/>
            <person name="Gronow S."/>
            <person name="Wellnitz S."/>
            <person name="Brambilla E."/>
            <person name="Klenk H.-P."/>
            <person name="Eisen J.A."/>
        </authorList>
    </citation>
    <scope>NUCLEOTIDE SEQUENCE [LARGE SCALE GENOMIC DNA]</scope>
    <source>
        <strain evidence="7">DSM 12168 / CIP 105900 / DD5/3</strain>
    </source>
</reference>
<dbReference type="Pfam" id="PF03466">
    <property type="entry name" value="LysR_substrate"/>
    <property type="match status" value="1"/>
</dbReference>
<keyword evidence="3" id="KW-0238">DNA-binding</keyword>
<evidence type="ECO:0000313" key="6">
    <source>
        <dbReference type="EMBL" id="AEE15595.1"/>
    </source>
</evidence>
<keyword evidence="4" id="KW-0804">Transcription</keyword>
<dbReference type="InterPro" id="IPR036390">
    <property type="entry name" value="WH_DNA-bd_sf"/>
</dbReference>
<dbReference type="SUPFAM" id="SSF53850">
    <property type="entry name" value="Periplasmic binding protein-like II"/>
    <property type="match status" value="1"/>
</dbReference>
<comment type="similarity">
    <text evidence="1">Belongs to the LysR transcriptional regulatory family.</text>
</comment>
<dbReference type="CDD" id="cd05466">
    <property type="entry name" value="PBP2_LTTR_substrate"/>
    <property type="match status" value="1"/>
</dbReference>
<dbReference type="KEGG" id="tbe:Trebr_0141"/>
<dbReference type="Proteomes" id="UP000006546">
    <property type="component" value="Chromosome"/>
</dbReference>
<keyword evidence="2" id="KW-0805">Transcription regulation</keyword>